<name>A0A2P5XMJ3_GOSBA</name>
<reference evidence="1 2" key="1">
    <citation type="submission" date="2015-01" db="EMBL/GenBank/DDBJ databases">
        <title>Genome of allotetraploid Gossypium barbadense reveals genomic plasticity and fiber elongation in cotton evolution.</title>
        <authorList>
            <person name="Chen X."/>
            <person name="Liu X."/>
            <person name="Zhao B."/>
            <person name="Zheng H."/>
            <person name="Hu Y."/>
            <person name="Lu G."/>
            <person name="Yang C."/>
            <person name="Chen J."/>
            <person name="Shan C."/>
            <person name="Zhang L."/>
            <person name="Zhou Y."/>
            <person name="Wang L."/>
            <person name="Guo W."/>
            <person name="Bai Y."/>
            <person name="Ruan J."/>
            <person name="Shangguan X."/>
            <person name="Mao Y."/>
            <person name="Jiang J."/>
            <person name="Zhu Y."/>
            <person name="Lei J."/>
            <person name="Kang H."/>
            <person name="Chen S."/>
            <person name="He X."/>
            <person name="Wang R."/>
            <person name="Wang Y."/>
            <person name="Chen J."/>
            <person name="Wang L."/>
            <person name="Yu S."/>
            <person name="Wang B."/>
            <person name="Wei J."/>
            <person name="Song S."/>
            <person name="Lu X."/>
            <person name="Gao Z."/>
            <person name="Gu W."/>
            <person name="Deng X."/>
            <person name="Ma D."/>
            <person name="Wang S."/>
            <person name="Liang W."/>
            <person name="Fang L."/>
            <person name="Cai C."/>
            <person name="Zhu X."/>
            <person name="Zhou B."/>
            <person name="Zhang Y."/>
            <person name="Chen Z."/>
            <person name="Xu S."/>
            <person name="Zhu R."/>
            <person name="Wang S."/>
            <person name="Zhang T."/>
            <person name="Zhao G."/>
        </authorList>
    </citation>
    <scope>NUCLEOTIDE SEQUENCE [LARGE SCALE GENOMIC DNA]</scope>
    <source>
        <strain evidence="2">cv. Xinhai21</strain>
        <tissue evidence="1">Leaf</tissue>
    </source>
</reference>
<evidence type="ECO:0000313" key="1">
    <source>
        <dbReference type="EMBL" id="PPS04573.1"/>
    </source>
</evidence>
<evidence type="ECO:0000313" key="2">
    <source>
        <dbReference type="Proteomes" id="UP000239757"/>
    </source>
</evidence>
<accession>A0A2P5XMJ3</accession>
<proteinExistence type="predicted"/>
<dbReference type="Proteomes" id="UP000239757">
    <property type="component" value="Unassembled WGS sequence"/>
</dbReference>
<organism evidence="1 2">
    <name type="scientific">Gossypium barbadense</name>
    <name type="common">Sea Island cotton</name>
    <name type="synonym">Hibiscus barbadensis</name>
    <dbReference type="NCBI Taxonomy" id="3634"/>
    <lineage>
        <taxon>Eukaryota</taxon>
        <taxon>Viridiplantae</taxon>
        <taxon>Streptophyta</taxon>
        <taxon>Embryophyta</taxon>
        <taxon>Tracheophyta</taxon>
        <taxon>Spermatophyta</taxon>
        <taxon>Magnoliopsida</taxon>
        <taxon>eudicotyledons</taxon>
        <taxon>Gunneridae</taxon>
        <taxon>Pentapetalae</taxon>
        <taxon>rosids</taxon>
        <taxon>malvids</taxon>
        <taxon>Malvales</taxon>
        <taxon>Malvaceae</taxon>
        <taxon>Malvoideae</taxon>
        <taxon>Gossypium</taxon>
    </lineage>
</organism>
<dbReference type="EMBL" id="KZ664576">
    <property type="protein sequence ID" value="PPS04573.1"/>
    <property type="molecule type" value="Genomic_DNA"/>
</dbReference>
<dbReference type="AlphaFoldDB" id="A0A2P5XMJ3"/>
<protein>
    <submittedName>
        <fullName evidence="1">Uncharacterized protein</fullName>
    </submittedName>
</protein>
<gene>
    <name evidence="1" type="ORF">GOBAR_AA16088</name>
</gene>
<sequence>MNGLLDLELWRIISQGNDEIKGAYSSGGRGWFHNHGVQGRSYRGSRTGHGSRGEPFPALELFITVIESGTSLRIYIKKHNYS</sequence>